<proteinExistence type="predicted"/>
<dbReference type="PANTHER" id="PTHR12110">
    <property type="entry name" value="HYDROXYPYRUVATE ISOMERASE"/>
    <property type="match status" value="1"/>
</dbReference>
<dbReference type="STRING" id="454130.A0A0U5FUE3"/>
<dbReference type="EMBL" id="CDMC01000003">
    <property type="protein sequence ID" value="CEL02205.1"/>
    <property type="molecule type" value="Genomic_DNA"/>
</dbReference>
<dbReference type="AlphaFoldDB" id="A0A0U5FUE3"/>
<dbReference type="InterPro" id="IPR036237">
    <property type="entry name" value="Xyl_isomerase-like_sf"/>
</dbReference>
<evidence type="ECO:0000313" key="3">
    <source>
        <dbReference type="Proteomes" id="UP000054771"/>
    </source>
</evidence>
<dbReference type="Gene3D" id="3.20.20.150">
    <property type="entry name" value="Divalent-metal-dependent TIM barrel enzymes"/>
    <property type="match status" value="1"/>
</dbReference>
<dbReference type="OrthoDB" id="5360893at2759"/>
<dbReference type="OMA" id="HPWYLEG"/>
<keyword evidence="3" id="KW-1185">Reference proteome</keyword>
<sequence length="334" mass="37071">MAPLTNKVAIGTSCLGQNEAHTLDLKIRAAAAQGFSGLEIVYSDLDRYSTTQNLPISTGAKQIRQLCDDLGLEILSLAPFENFEGTKSPIQDRLAVASAWLDIARILGATYLQVPAQYGDNCTGDEAVIVSEMQQLADLASSVSPVISIAYEPMSWSHFYPTWEDALRLTMLVDRPNFGLCLDTFHVLTRLWASPLEASGVYPDGPAKLADSLRRSVTDIPMDKLFYVQLSDAEKFDPPFSKSHPWYVEGEAPEFTWSKHARPYPLETELGGYTPVLEVLQAWLVKKGFDGWVSMEIFDRRMRDEMYKPGVAAARGRKSWEKLQAALTGATARI</sequence>
<reference evidence="3" key="1">
    <citation type="journal article" date="2016" name="Genome Announc.">
        <title>Draft genome sequences of fungus Aspergillus calidoustus.</title>
        <authorList>
            <person name="Horn F."/>
            <person name="Linde J."/>
            <person name="Mattern D.J."/>
            <person name="Walther G."/>
            <person name="Guthke R."/>
            <person name="Scherlach K."/>
            <person name="Martin K."/>
            <person name="Brakhage A.A."/>
            <person name="Petzke L."/>
            <person name="Valiante V."/>
        </authorList>
    </citation>
    <scope>NUCLEOTIDE SEQUENCE [LARGE SCALE GENOMIC DNA]</scope>
    <source>
        <strain evidence="3">SF006504</strain>
    </source>
</reference>
<evidence type="ECO:0000259" key="1">
    <source>
        <dbReference type="Pfam" id="PF01261"/>
    </source>
</evidence>
<name>A0A0U5FUE3_ASPCI</name>
<gene>
    <name evidence="2" type="ORF">ASPCAL03377</name>
</gene>
<dbReference type="Proteomes" id="UP000054771">
    <property type="component" value="Unassembled WGS sequence"/>
</dbReference>
<evidence type="ECO:0000313" key="2">
    <source>
        <dbReference type="EMBL" id="CEL02205.1"/>
    </source>
</evidence>
<feature type="domain" description="Xylose isomerase-like TIM barrel" evidence="1">
    <location>
        <begin position="27"/>
        <end position="312"/>
    </location>
</feature>
<protein>
    <recommendedName>
        <fullName evidence="1">Xylose isomerase-like TIM barrel domain-containing protein</fullName>
    </recommendedName>
</protein>
<dbReference type="InterPro" id="IPR013022">
    <property type="entry name" value="Xyl_isomerase-like_TIM-brl"/>
</dbReference>
<dbReference type="PANTHER" id="PTHR12110:SF38">
    <property type="entry name" value="DIOXYGENASE, PUTATIVE (AFU_ORTHOLOGUE AFUA_6G00240)-RELATED"/>
    <property type="match status" value="1"/>
</dbReference>
<accession>A0A0U5FUE3</accession>
<dbReference type="InterPro" id="IPR050312">
    <property type="entry name" value="IolE/XylAMocC-like"/>
</dbReference>
<dbReference type="Pfam" id="PF01261">
    <property type="entry name" value="AP_endonuc_2"/>
    <property type="match status" value="1"/>
</dbReference>
<organism evidence="2 3">
    <name type="scientific">Aspergillus calidoustus</name>
    <dbReference type="NCBI Taxonomy" id="454130"/>
    <lineage>
        <taxon>Eukaryota</taxon>
        <taxon>Fungi</taxon>
        <taxon>Dikarya</taxon>
        <taxon>Ascomycota</taxon>
        <taxon>Pezizomycotina</taxon>
        <taxon>Eurotiomycetes</taxon>
        <taxon>Eurotiomycetidae</taxon>
        <taxon>Eurotiales</taxon>
        <taxon>Aspergillaceae</taxon>
        <taxon>Aspergillus</taxon>
        <taxon>Aspergillus subgen. Nidulantes</taxon>
    </lineage>
</organism>
<dbReference type="SUPFAM" id="SSF51658">
    <property type="entry name" value="Xylose isomerase-like"/>
    <property type="match status" value="1"/>
</dbReference>